<dbReference type="SUPFAM" id="SSF53850">
    <property type="entry name" value="Periplasmic binding protein-like II"/>
    <property type="match status" value="1"/>
</dbReference>
<dbReference type="AlphaFoldDB" id="A0A8X6F5H9"/>
<name>A0A8X6F5H9_TRICU</name>
<protein>
    <submittedName>
        <fullName evidence="1">Uncharacterized protein</fullName>
    </submittedName>
</protein>
<evidence type="ECO:0000313" key="2">
    <source>
        <dbReference type="Proteomes" id="UP000887116"/>
    </source>
</evidence>
<reference evidence="1" key="1">
    <citation type="submission" date="2020-07" db="EMBL/GenBank/DDBJ databases">
        <title>Multicomponent nature underlies the extraordinary mechanical properties of spider dragline silk.</title>
        <authorList>
            <person name="Kono N."/>
            <person name="Nakamura H."/>
            <person name="Mori M."/>
            <person name="Yoshida Y."/>
            <person name="Ohtoshi R."/>
            <person name="Malay A.D."/>
            <person name="Moran D.A.P."/>
            <person name="Tomita M."/>
            <person name="Numata K."/>
            <person name="Arakawa K."/>
        </authorList>
    </citation>
    <scope>NUCLEOTIDE SEQUENCE</scope>
</reference>
<comment type="caution">
    <text evidence="1">The sequence shown here is derived from an EMBL/GenBank/DDBJ whole genome shotgun (WGS) entry which is preliminary data.</text>
</comment>
<sequence>MEIFLSIPLQQSDVEVYRRIREVYLQNKYRYNKLSTDTKRCCAVEEVAAGKTVYVDDINYLSWMVEQDYKNQSFTCRITVAPEKFSKMDLSIGLRRGSSLLKPLNDE</sequence>
<evidence type="ECO:0000313" key="1">
    <source>
        <dbReference type="EMBL" id="GFQ71725.1"/>
    </source>
</evidence>
<dbReference type="Proteomes" id="UP000887116">
    <property type="component" value="Unassembled WGS sequence"/>
</dbReference>
<dbReference type="OrthoDB" id="9997229at2759"/>
<organism evidence="1 2">
    <name type="scientific">Trichonephila clavata</name>
    <name type="common">Joro spider</name>
    <name type="synonym">Nephila clavata</name>
    <dbReference type="NCBI Taxonomy" id="2740835"/>
    <lineage>
        <taxon>Eukaryota</taxon>
        <taxon>Metazoa</taxon>
        <taxon>Ecdysozoa</taxon>
        <taxon>Arthropoda</taxon>
        <taxon>Chelicerata</taxon>
        <taxon>Arachnida</taxon>
        <taxon>Araneae</taxon>
        <taxon>Araneomorphae</taxon>
        <taxon>Entelegynae</taxon>
        <taxon>Araneoidea</taxon>
        <taxon>Nephilidae</taxon>
        <taxon>Trichonephila</taxon>
    </lineage>
</organism>
<proteinExistence type="predicted"/>
<keyword evidence="2" id="KW-1185">Reference proteome</keyword>
<accession>A0A8X6F5H9</accession>
<gene>
    <name evidence="1" type="primary">AVEN_102057_1</name>
    <name evidence="1" type="ORF">TNCT_331201</name>
</gene>
<dbReference type="EMBL" id="BMAO01021085">
    <property type="protein sequence ID" value="GFQ71725.1"/>
    <property type="molecule type" value="Genomic_DNA"/>
</dbReference>